<accession>A0A975R2N9</accession>
<proteinExistence type="predicted"/>
<dbReference type="KEGG" id="ajg:KKR91_08475"/>
<evidence type="ECO:0000313" key="4">
    <source>
        <dbReference type="Proteomes" id="UP000676885"/>
    </source>
</evidence>
<dbReference type="EMBL" id="CP076022">
    <property type="protein sequence ID" value="QWC11734.1"/>
    <property type="molecule type" value="Genomic_DNA"/>
</dbReference>
<feature type="region of interest" description="Disordered" evidence="1">
    <location>
        <begin position="1"/>
        <end position="31"/>
    </location>
</feature>
<organism evidence="3 4">
    <name type="scientific">Arthrobacter jiangjiafuii</name>
    <dbReference type="NCBI Taxonomy" id="2817475"/>
    <lineage>
        <taxon>Bacteria</taxon>
        <taxon>Bacillati</taxon>
        <taxon>Actinomycetota</taxon>
        <taxon>Actinomycetes</taxon>
        <taxon>Micrococcales</taxon>
        <taxon>Micrococcaceae</taxon>
        <taxon>Arthrobacter</taxon>
    </lineage>
</organism>
<name>A0A975R2N9_9MICC</name>
<dbReference type="InterPro" id="IPR025951">
    <property type="entry name" value="GXWXG_dom"/>
</dbReference>
<dbReference type="AlphaFoldDB" id="A0A975R2N9"/>
<feature type="domain" description="GXWXG" evidence="2">
    <location>
        <begin position="7"/>
        <end position="39"/>
    </location>
</feature>
<dbReference type="RefSeq" id="WP_210229712.1">
    <property type="nucleotide sequence ID" value="NZ_CP076022.1"/>
</dbReference>
<dbReference type="Gene3D" id="2.40.128.580">
    <property type="entry name" value="GXWXG domain"/>
    <property type="match status" value="1"/>
</dbReference>
<evidence type="ECO:0000259" key="2">
    <source>
        <dbReference type="Pfam" id="PF14231"/>
    </source>
</evidence>
<evidence type="ECO:0000313" key="3">
    <source>
        <dbReference type="EMBL" id="QWC11734.1"/>
    </source>
</evidence>
<reference evidence="3 4" key="1">
    <citation type="submission" date="2021-05" db="EMBL/GenBank/DDBJ databases">
        <title>Novel species in genus Arthrobacter.</title>
        <authorList>
            <person name="Zhang G."/>
        </authorList>
    </citation>
    <scope>NUCLEOTIDE SEQUENCE [LARGE SCALE GENOMIC DNA]</scope>
    <source>
        <strain evidence="4">zg-ZUI227</strain>
    </source>
</reference>
<gene>
    <name evidence="3" type="ORF">KKR91_08475</name>
</gene>
<dbReference type="Proteomes" id="UP000676885">
    <property type="component" value="Chromosome"/>
</dbReference>
<sequence>MDRQRRPTGHPLDGALSTLGWHGKRLEGPSAAHPLVFESTTEGRCGHRAGGHGHSGQAAALHVCPTPRGGEQGIAARPIVL</sequence>
<protein>
    <submittedName>
        <fullName evidence="3">GXWXG domain-containing protein</fullName>
    </submittedName>
</protein>
<keyword evidence="4" id="KW-1185">Reference proteome</keyword>
<dbReference type="Pfam" id="PF14231">
    <property type="entry name" value="GXWXG"/>
    <property type="match status" value="1"/>
</dbReference>
<evidence type="ECO:0000256" key="1">
    <source>
        <dbReference type="SAM" id="MobiDB-lite"/>
    </source>
</evidence>